<dbReference type="EMBL" id="CP006939">
    <property type="protein sequence ID" value="AHC15059.1"/>
    <property type="molecule type" value="Genomic_DNA"/>
</dbReference>
<accession>V5WHQ6</accession>
<name>V5WHQ6_9SPIO</name>
<dbReference type="GO" id="GO:0005506">
    <property type="term" value="F:iron ion binding"/>
    <property type="evidence" value="ECO:0007669"/>
    <property type="project" value="InterPro"/>
</dbReference>
<protein>
    <submittedName>
        <fullName evidence="2">Putative iron-sulfur cluster assembly scaffold protein for SUF system, SufE2</fullName>
    </submittedName>
</protein>
<dbReference type="HOGENOM" id="CLU_079283_4_0_12"/>
<gene>
    <name evidence="2" type="ORF">L21SP2_1676</name>
</gene>
<dbReference type="Proteomes" id="UP000018680">
    <property type="component" value="Chromosome"/>
</dbReference>
<sequence>MDQEQSKNIIIRHYRERPWERVPDRPRLEGHEVNRSCGDELTLYVQIDSQTDDVQTETADISTAHVSTETAHVQTDGNVIRDLGYEGKGCSICIASADILCQELKDMPVSEARKIARDLLKILEPGSEHNAELPGDIPALLTLKQFPMRQKCATMGWKILLDITE</sequence>
<dbReference type="RefSeq" id="WP_024267978.1">
    <property type="nucleotide sequence ID" value="NC_023035.1"/>
</dbReference>
<dbReference type="AlphaFoldDB" id="V5WHQ6"/>
<dbReference type="CDD" id="cd06664">
    <property type="entry name" value="IscU_like"/>
    <property type="match status" value="1"/>
</dbReference>
<organism evidence="2 3">
    <name type="scientific">Salinispira pacifica</name>
    <dbReference type="NCBI Taxonomy" id="1307761"/>
    <lineage>
        <taxon>Bacteria</taxon>
        <taxon>Pseudomonadati</taxon>
        <taxon>Spirochaetota</taxon>
        <taxon>Spirochaetia</taxon>
        <taxon>Spirochaetales</taxon>
        <taxon>Spirochaetaceae</taxon>
        <taxon>Salinispira</taxon>
    </lineage>
</organism>
<evidence type="ECO:0000259" key="1">
    <source>
        <dbReference type="Pfam" id="PF01592"/>
    </source>
</evidence>
<dbReference type="Gene3D" id="3.90.1010.10">
    <property type="match status" value="1"/>
</dbReference>
<dbReference type="Pfam" id="PF01592">
    <property type="entry name" value="NifU_N"/>
    <property type="match status" value="1"/>
</dbReference>
<evidence type="ECO:0000313" key="3">
    <source>
        <dbReference type="Proteomes" id="UP000018680"/>
    </source>
</evidence>
<feature type="domain" description="NIF system FeS cluster assembly NifU N-terminal" evidence="1">
    <location>
        <begin position="72"/>
        <end position="152"/>
    </location>
</feature>
<proteinExistence type="predicted"/>
<dbReference type="GO" id="GO:0051536">
    <property type="term" value="F:iron-sulfur cluster binding"/>
    <property type="evidence" value="ECO:0007669"/>
    <property type="project" value="InterPro"/>
</dbReference>
<dbReference type="SUPFAM" id="SSF82649">
    <property type="entry name" value="SufE/NifU"/>
    <property type="match status" value="2"/>
</dbReference>
<dbReference type="STRING" id="1307761.L21SP2_1676"/>
<evidence type="ECO:0000313" key="2">
    <source>
        <dbReference type="EMBL" id="AHC15059.1"/>
    </source>
</evidence>
<dbReference type="InterPro" id="IPR002871">
    <property type="entry name" value="NIF_FeS_clus_asmbl_NifU_N"/>
</dbReference>
<dbReference type="GO" id="GO:0016226">
    <property type="term" value="P:iron-sulfur cluster assembly"/>
    <property type="evidence" value="ECO:0007669"/>
    <property type="project" value="InterPro"/>
</dbReference>
<dbReference type="OrthoDB" id="9804157at2"/>
<dbReference type="KEGG" id="slr:L21SP2_1676"/>
<dbReference type="eggNOG" id="COG0822">
    <property type="taxonomic scope" value="Bacteria"/>
</dbReference>
<reference evidence="2 3" key="1">
    <citation type="journal article" date="2015" name="Stand. Genomic Sci.">
        <title>Complete genome sequence and description of Salinispira pacifica gen. nov., sp. nov., a novel spirochaete isolated form a hypersaline microbial mat.</title>
        <authorList>
            <person name="Ben Hania W."/>
            <person name="Joseph M."/>
            <person name="Schumann P."/>
            <person name="Bunk B."/>
            <person name="Fiebig A."/>
            <person name="Sproer C."/>
            <person name="Klenk H.P."/>
            <person name="Fardeau M.L."/>
            <person name="Spring S."/>
        </authorList>
    </citation>
    <scope>NUCLEOTIDE SEQUENCE [LARGE SCALE GENOMIC DNA]</scope>
    <source>
        <strain evidence="2 3">L21-RPul-D2</strain>
    </source>
</reference>
<keyword evidence="3" id="KW-1185">Reference proteome</keyword>